<dbReference type="OrthoDB" id="5854875at2759"/>
<organism evidence="2 3">
    <name type="scientific">Desmophyllum pertusum</name>
    <dbReference type="NCBI Taxonomy" id="174260"/>
    <lineage>
        <taxon>Eukaryota</taxon>
        <taxon>Metazoa</taxon>
        <taxon>Cnidaria</taxon>
        <taxon>Anthozoa</taxon>
        <taxon>Hexacorallia</taxon>
        <taxon>Scleractinia</taxon>
        <taxon>Caryophylliina</taxon>
        <taxon>Caryophylliidae</taxon>
        <taxon>Desmophyllum</taxon>
    </lineage>
</organism>
<sequence length="111" mass="11997">MRSKCFSNPHLPYPGTKHEGARVLLARNLNEIGLANAVVCPDGEGQCPPDHSCCSVPDSDQVHCCPSGYSCEKGLCQETSVQFPAAVFSTTSAKIVKCNQKYACPDRYTVM</sequence>
<proteinExistence type="predicted"/>
<evidence type="ECO:0000313" key="3">
    <source>
        <dbReference type="Proteomes" id="UP001163046"/>
    </source>
</evidence>
<evidence type="ECO:0000313" key="2">
    <source>
        <dbReference type="EMBL" id="KAJ7353894.1"/>
    </source>
</evidence>
<protein>
    <recommendedName>
        <fullName evidence="1">Granulins domain-containing protein</fullName>
    </recommendedName>
</protein>
<evidence type="ECO:0000259" key="1">
    <source>
        <dbReference type="SMART" id="SM00277"/>
    </source>
</evidence>
<gene>
    <name evidence="2" type="ORF">OS493_031601</name>
</gene>
<reference evidence="2" key="1">
    <citation type="submission" date="2023-01" db="EMBL/GenBank/DDBJ databases">
        <title>Genome assembly of the deep-sea coral Lophelia pertusa.</title>
        <authorList>
            <person name="Herrera S."/>
            <person name="Cordes E."/>
        </authorList>
    </citation>
    <scope>NUCLEOTIDE SEQUENCE</scope>
    <source>
        <strain evidence="2">USNM1676648</strain>
        <tissue evidence="2">Polyp</tissue>
    </source>
</reference>
<accession>A0A9W9YMU7</accession>
<comment type="caution">
    <text evidence="2">The sequence shown here is derived from an EMBL/GenBank/DDBJ whole genome shotgun (WGS) entry which is preliminary data.</text>
</comment>
<name>A0A9W9YMU7_9CNID</name>
<dbReference type="InterPro" id="IPR000118">
    <property type="entry name" value="Granulin"/>
</dbReference>
<dbReference type="AlphaFoldDB" id="A0A9W9YMU7"/>
<dbReference type="EMBL" id="MU827338">
    <property type="protein sequence ID" value="KAJ7353894.1"/>
    <property type="molecule type" value="Genomic_DNA"/>
</dbReference>
<keyword evidence="3" id="KW-1185">Reference proteome</keyword>
<dbReference type="Proteomes" id="UP001163046">
    <property type="component" value="Unassembled WGS sequence"/>
</dbReference>
<dbReference type="SMART" id="SM00277">
    <property type="entry name" value="GRAN"/>
    <property type="match status" value="1"/>
</dbReference>
<feature type="domain" description="Granulins" evidence="1">
    <location>
        <begin position="40"/>
        <end position="76"/>
    </location>
</feature>